<dbReference type="Pfam" id="PF04304">
    <property type="entry name" value="DUF454"/>
    <property type="match status" value="1"/>
</dbReference>
<organism evidence="2 3">
    <name type="scientific">Levilinea saccharolytica</name>
    <dbReference type="NCBI Taxonomy" id="229921"/>
    <lineage>
        <taxon>Bacteria</taxon>
        <taxon>Bacillati</taxon>
        <taxon>Chloroflexota</taxon>
        <taxon>Anaerolineae</taxon>
        <taxon>Anaerolineales</taxon>
        <taxon>Anaerolineaceae</taxon>
        <taxon>Levilinea</taxon>
    </lineage>
</organism>
<dbReference type="InterPro" id="IPR007401">
    <property type="entry name" value="DUF454"/>
</dbReference>
<feature type="transmembrane region" description="Helical" evidence="1">
    <location>
        <begin position="96"/>
        <end position="115"/>
    </location>
</feature>
<evidence type="ECO:0000256" key="1">
    <source>
        <dbReference type="SAM" id="Phobius"/>
    </source>
</evidence>
<proteinExistence type="predicted"/>
<dbReference type="PANTHER" id="PTHR35813">
    <property type="entry name" value="INNER MEMBRANE PROTEIN YBAN"/>
    <property type="match status" value="1"/>
</dbReference>
<accession>A0A0N8GMN4</accession>
<dbReference type="RefSeq" id="WP_062417060.1">
    <property type="nucleotide sequence ID" value="NZ_DF967974.1"/>
</dbReference>
<gene>
    <name evidence="2" type="ORF">ADN01_17310</name>
</gene>
<evidence type="ECO:0000313" key="3">
    <source>
        <dbReference type="Proteomes" id="UP000050501"/>
    </source>
</evidence>
<evidence type="ECO:0000313" key="2">
    <source>
        <dbReference type="EMBL" id="KPL75786.1"/>
    </source>
</evidence>
<feature type="transmembrane region" description="Helical" evidence="1">
    <location>
        <begin position="6"/>
        <end position="39"/>
    </location>
</feature>
<keyword evidence="1" id="KW-0812">Transmembrane</keyword>
<dbReference type="EMBL" id="LGCM01000065">
    <property type="protein sequence ID" value="KPL75786.1"/>
    <property type="molecule type" value="Genomic_DNA"/>
</dbReference>
<protein>
    <submittedName>
        <fullName evidence="2">Membrane protein</fullName>
    </submittedName>
</protein>
<dbReference type="Proteomes" id="UP000050501">
    <property type="component" value="Unassembled WGS sequence"/>
</dbReference>
<dbReference type="STRING" id="229921.ADN01_17310"/>
<sequence>MRGALIVFGTLFVGLGLVGIFLPVLPTTPFLLLAAVCYARSSQRFYDWLLNNRWFGEYIRNYREGKGVHLHHKVSALVLLWGTIGAAVLLWVQNGWVRALLLVIAAGVTIHLVQLKTLRSE</sequence>
<dbReference type="PANTHER" id="PTHR35813:SF1">
    <property type="entry name" value="INNER MEMBRANE PROTEIN YBAN"/>
    <property type="match status" value="1"/>
</dbReference>
<dbReference type="AlphaFoldDB" id="A0A0N8GMN4"/>
<keyword evidence="3" id="KW-1185">Reference proteome</keyword>
<dbReference type="GO" id="GO:0005886">
    <property type="term" value="C:plasma membrane"/>
    <property type="evidence" value="ECO:0007669"/>
    <property type="project" value="TreeGrafter"/>
</dbReference>
<comment type="caution">
    <text evidence="2">The sequence shown here is derived from an EMBL/GenBank/DDBJ whole genome shotgun (WGS) entry which is preliminary data.</text>
</comment>
<dbReference type="PIRSF" id="PIRSF016789">
    <property type="entry name" value="DUF454"/>
    <property type="match status" value="1"/>
</dbReference>
<keyword evidence="1" id="KW-1133">Transmembrane helix</keyword>
<feature type="transmembrane region" description="Helical" evidence="1">
    <location>
        <begin position="70"/>
        <end position="90"/>
    </location>
</feature>
<reference evidence="2 3" key="1">
    <citation type="submission" date="2015-07" db="EMBL/GenBank/DDBJ databases">
        <title>Genome sequence of Levilinea saccharolytica DSM 16555.</title>
        <authorList>
            <person name="Hemp J."/>
            <person name="Ward L.M."/>
            <person name="Pace L.A."/>
            <person name="Fischer W.W."/>
        </authorList>
    </citation>
    <scope>NUCLEOTIDE SEQUENCE [LARGE SCALE GENOMIC DNA]</scope>
    <source>
        <strain evidence="2 3">KIBI-1</strain>
    </source>
</reference>
<name>A0A0N8GMN4_9CHLR</name>
<keyword evidence="1" id="KW-0472">Membrane</keyword>